<feature type="non-terminal residue" evidence="4">
    <location>
        <position position="1"/>
    </location>
</feature>
<dbReference type="InterPro" id="IPR006162">
    <property type="entry name" value="Ppantetheine_attach_site"/>
</dbReference>
<dbReference type="PANTHER" id="PTHR44845">
    <property type="entry name" value="CARRIER DOMAIN-CONTAINING PROTEIN"/>
    <property type="match status" value="1"/>
</dbReference>
<gene>
    <name evidence="4" type="ORF">FKV70_22320</name>
</gene>
<dbReference type="Gene3D" id="3.40.50.720">
    <property type="entry name" value="NAD(P)-binding Rossmann-like Domain"/>
    <property type="match status" value="1"/>
</dbReference>
<dbReference type="PROSITE" id="PS50075">
    <property type="entry name" value="CARRIER"/>
    <property type="match status" value="1"/>
</dbReference>
<protein>
    <submittedName>
        <fullName evidence="4">AMP-binding protein</fullName>
    </submittedName>
</protein>
<dbReference type="Pfam" id="PF00550">
    <property type="entry name" value="PP-binding"/>
    <property type="match status" value="1"/>
</dbReference>
<accession>A0ABY3B1Y3</accession>
<dbReference type="SUPFAM" id="SSF47336">
    <property type="entry name" value="ACP-like"/>
    <property type="match status" value="1"/>
</dbReference>
<proteinExistence type="predicted"/>
<evidence type="ECO:0000313" key="5">
    <source>
        <dbReference type="Proteomes" id="UP000319219"/>
    </source>
</evidence>
<dbReference type="InterPro" id="IPR045851">
    <property type="entry name" value="AMP-bd_C_sf"/>
</dbReference>
<dbReference type="InterPro" id="IPR042099">
    <property type="entry name" value="ANL_N_sf"/>
</dbReference>
<comment type="caution">
    <text evidence="4">The sequence shown here is derived from an EMBL/GenBank/DDBJ whole genome shotgun (WGS) entry which is preliminary data.</text>
</comment>
<dbReference type="PROSITE" id="PS00012">
    <property type="entry name" value="PHOSPHOPANTETHEINE"/>
    <property type="match status" value="1"/>
</dbReference>
<dbReference type="InterPro" id="IPR036736">
    <property type="entry name" value="ACP-like_sf"/>
</dbReference>
<dbReference type="EMBL" id="VIJZ01000011">
    <property type="protein sequence ID" value="TQR96733.1"/>
    <property type="molecule type" value="Genomic_DNA"/>
</dbReference>
<dbReference type="InterPro" id="IPR036291">
    <property type="entry name" value="NAD(P)-bd_dom_sf"/>
</dbReference>
<dbReference type="NCBIfam" id="TIGR01746">
    <property type="entry name" value="Thioester-redct"/>
    <property type="match status" value="1"/>
</dbReference>
<evidence type="ECO:0000259" key="3">
    <source>
        <dbReference type="PROSITE" id="PS50075"/>
    </source>
</evidence>
<dbReference type="CDD" id="cd05235">
    <property type="entry name" value="SDR_e1"/>
    <property type="match status" value="1"/>
</dbReference>
<dbReference type="Pfam" id="PF13193">
    <property type="entry name" value="AMP-binding_C"/>
    <property type="match status" value="1"/>
</dbReference>
<dbReference type="Proteomes" id="UP000319219">
    <property type="component" value="Unassembled WGS sequence"/>
</dbReference>
<dbReference type="Pfam" id="PF00501">
    <property type="entry name" value="AMP-binding"/>
    <property type="match status" value="1"/>
</dbReference>
<name>A0ABY3B1Y3_9BACL</name>
<evidence type="ECO:0000256" key="1">
    <source>
        <dbReference type="ARBA" id="ARBA00022450"/>
    </source>
</evidence>
<dbReference type="Gene3D" id="1.10.1200.10">
    <property type="entry name" value="ACP-like"/>
    <property type="match status" value="1"/>
</dbReference>
<dbReference type="SUPFAM" id="SSF51735">
    <property type="entry name" value="NAD(P)-binding Rossmann-fold domains"/>
    <property type="match status" value="1"/>
</dbReference>
<dbReference type="Pfam" id="PF07993">
    <property type="entry name" value="NAD_binding_4"/>
    <property type="match status" value="1"/>
</dbReference>
<keyword evidence="1" id="KW-0596">Phosphopantetheine</keyword>
<dbReference type="InterPro" id="IPR009081">
    <property type="entry name" value="PP-bd_ACP"/>
</dbReference>
<keyword evidence="2" id="KW-0597">Phosphoprotein</keyword>
<dbReference type="Gene3D" id="3.30.300.30">
    <property type="match status" value="1"/>
</dbReference>
<dbReference type="InterPro" id="IPR010080">
    <property type="entry name" value="Thioester_reductase-like_dom"/>
</dbReference>
<dbReference type="InterPro" id="IPR013120">
    <property type="entry name" value="FAR_NAD-bd"/>
</dbReference>
<dbReference type="RefSeq" id="WP_142614552.1">
    <property type="nucleotide sequence ID" value="NZ_VIJZ01000011.1"/>
</dbReference>
<dbReference type="SUPFAM" id="SSF56801">
    <property type="entry name" value="Acetyl-CoA synthetase-like"/>
    <property type="match status" value="1"/>
</dbReference>
<keyword evidence="5" id="KW-1185">Reference proteome</keyword>
<dbReference type="Gene3D" id="3.40.50.12780">
    <property type="entry name" value="N-terminal domain of ligase-like"/>
    <property type="match status" value="1"/>
</dbReference>
<feature type="domain" description="Carrier" evidence="3">
    <location>
        <begin position="232"/>
        <end position="308"/>
    </location>
</feature>
<sequence>KELVMRWKDSVEYMNAYGPSESSVIATAWTYREEDMENPSVPIGKPIANTRIYIMDTHQKLLPLGATGEMCIAGDGLARGYLHRPELTAEKFVTNPYKAGEKLYRTGDLVRWLPDGNIEFLGRIDDQVKIRGFRIELGEIEAQLQKHPLVREVAVIAKEDKQGEKYLAAYYTAEGEPGVNELRAQLLQELPDYMVPSSFMQLDELPMTPSGKIDRKVLPEPEWQESDHTVSSPRNDVDLKIQKVWQEILGIESIGIDEDFFRLGGNSIKAIQVVSKLALDFEVGINDIFQYPTIRVLADNIKYSKDRLKQFVYALREATTSRENGVPGVVWKMRESLKEYRRKNQGYENMNLSERADYRNVLLVGGTGYLGIHILFQLLQNTEYKVYVPVRGTSDDEALERLWAKLKFHFGLELDRENVWEDRLCVFCGDLTQDYFGLSRERYEDLATNIDAIINSAANVKHFGHYSEFQAVNVEGNERLIEFAGTGKKKVYNFVSTTSVGSGWIEDQSSIMFTEYDCNVEQNSDNYYVMTKLEAEKKIVQAREEGLDSNVFRVGNLVFDSNSGIFQENISDNAFYSLVKSMIKLGRLPAIQDKTMNFSFVDEVAKAVVLLFDRKNLINETYHLFNSHQVSMINFATLLKQADINVKPMPVKDFTEYMFDKYDEPETEQEVTRILVHSNVFFEGTSKTLFMTMNRKTDSILQKLGFEWSRLNSQKVKLMMDHVKKVGFM</sequence>
<dbReference type="PANTHER" id="PTHR44845:SF7">
    <property type="entry name" value="PLIPASTATIN SYNTHASE SUBUNIT D"/>
    <property type="match status" value="1"/>
</dbReference>
<dbReference type="InterPro" id="IPR025110">
    <property type="entry name" value="AMP-bd_C"/>
</dbReference>
<reference evidence="4 5" key="1">
    <citation type="submission" date="2019-07" db="EMBL/GenBank/DDBJ databases">
        <title>Paenibacillus ottowii sp. nov. isolated from a fermentation system processing bovine manure.</title>
        <authorList>
            <person name="Velazquez L.F."/>
            <person name="Rajbanshi S."/>
            <person name="Guan S."/>
            <person name="Hinchee M."/>
            <person name="Welsh A."/>
        </authorList>
    </citation>
    <scope>NUCLEOTIDE SEQUENCE [LARGE SCALE GENOMIC DNA]</scope>
    <source>
        <strain evidence="4 5">MS2379</strain>
    </source>
</reference>
<evidence type="ECO:0000256" key="2">
    <source>
        <dbReference type="ARBA" id="ARBA00022553"/>
    </source>
</evidence>
<dbReference type="InterPro" id="IPR000873">
    <property type="entry name" value="AMP-dep_synth/lig_dom"/>
</dbReference>
<organism evidence="4 5">
    <name type="scientific">Paenibacillus ottowii</name>
    <dbReference type="NCBI Taxonomy" id="2315729"/>
    <lineage>
        <taxon>Bacteria</taxon>
        <taxon>Bacillati</taxon>
        <taxon>Bacillota</taxon>
        <taxon>Bacilli</taxon>
        <taxon>Bacillales</taxon>
        <taxon>Paenibacillaceae</taxon>
        <taxon>Paenibacillus</taxon>
    </lineage>
</organism>
<evidence type="ECO:0000313" key="4">
    <source>
        <dbReference type="EMBL" id="TQR96733.1"/>
    </source>
</evidence>